<gene>
    <name evidence="2" type="ORF">ACFS1K_05850</name>
</gene>
<dbReference type="PANTHER" id="PTHR43751">
    <property type="entry name" value="SULFATASE"/>
    <property type="match status" value="1"/>
</dbReference>
<dbReference type="InterPro" id="IPR000917">
    <property type="entry name" value="Sulfatase_N"/>
</dbReference>
<dbReference type="CDD" id="cd08566">
    <property type="entry name" value="GDPD_AtGDE_like"/>
    <property type="match status" value="1"/>
</dbReference>
<protein>
    <submittedName>
        <fullName evidence="2">Sulfatase-like hydrolase/transferase</fullName>
    </submittedName>
</protein>
<evidence type="ECO:0000313" key="3">
    <source>
        <dbReference type="Proteomes" id="UP001597532"/>
    </source>
</evidence>
<dbReference type="Pfam" id="PF03009">
    <property type="entry name" value="GDPD"/>
    <property type="match status" value="1"/>
</dbReference>
<dbReference type="PANTHER" id="PTHR43751:SF3">
    <property type="entry name" value="SULFATASE N-TERMINAL DOMAIN-CONTAINING PROTEIN"/>
    <property type="match status" value="1"/>
</dbReference>
<sequence length="738" mass="83729">MNRSIIMAIMLMVQPSLITLYAQIDNQRPNIILIMVDDLGYGDLGSYGQKMIHTPNLDKMAERGMKFTNYYSGSTVCAPSREALLTGMHTGHTFIRGNFLTDEMADPALPTEKKTIAEILKNNGYKTGLIGKWGLGEPGKGPKSQGFDYSYGYLDQINAHNYYPPFLFENEKKILLDENEDGRQGTYSHDLFIDKTKDFIDGQQAERPFFLYLPYTMPHGKHVIPDNSLYANQDWPEKFKNYAAMISRLDKDVKGIIDHLKEKNLDENTIIFFTSDNGANPEFGKFFNSNGGFRGAKRDMYEGGIRVPLIAYWPQKIKGGQVSDEILAAWDFMPTIAEISSVSIKEPIDGISFYNTLFGTGVQFPHPYLYWENYTYNYSWDKPNNALPRNWLSSRAIRMGKWKAVSTHTPDSKNETIELYNLLLDRQEKHNVAEQHPDILLDIKNIFETASTKNAPYFPYQLHTYDIKSSKQLKDFFRYSPVKKPIVSAHRGGPRQGFPENCIATFNNTLLHTPAILEIDPHYTKDGEIILMHDPTLDRTTNGSGKVSDYTLSELKKLRLKDTEGELTNYQIPTLDEALIWAKGKTILVLDQKDVPIEMRIQKIVENNAEANAIVIAYSLEDIKKAYQLNNNIVMEVMMGKKSNIKDLDESGVPWQNVIGFISHDLPPNKEIIELLHERGTMSIQGSSRNIDKQFATGKIDKVQLINGYLNILGSGIDIIEVDLGIEAGEALKNINKP</sequence>
<keyword evidence="3" id="KW-1185">Reference proteome</keyword>
<dbReference type="InterPro" id="IPR017850">
    <property type="entry name" value="Alkaline_phosphatase_core_sf"/>
</dbReference>
<accession>A0ABW5VCJ4</accession>
<evidence type="ECO:0000259" key="1">
    <source>
        <dbReference type="PROSITE" id="PS51704"/>
    </source>
</evidence>
<feature type="domain" description="GP-PDE" evidence="1">
    <location>
        <begin position="485"/>
        <end position="732"/>
    </location>
</feature>
<proteinExistence type="predicted"/>
<comment type="caution">
    <text evidence="2">The sequence shown here is derived from an EMBL/GenBank/DDBJ whole genome shotgun (WGS) entry which is preliminary data.</text>
</comment>
<dbReference type="InterPro" id="IPR030395">
    <property type="entry name" value="GP_PDE_dom"/>
</dbReference>
<dbReference type="InterPro" id="IPR052701">
    <property type="entry name" value="GAG_Ulvan_Degrading_Sulfatases"/>
</dbReference>
<dbReference type="SUPFAM" id="SSF51695">
    <property type="entry name" value="PLC-like phosphodiesterases"/>
    <property type="match status" value="1"/>
</dbReference>
<dbReference type="Gene3D" id="3.40.720.10">
    <property type="entry name" value="Alkaline Phosphatase, subunit A"/>
    <property type="match status" value="1"/>
</dbReference>
<dbReference type="Gene3D" id="3.20.20.190">
    <property type="entry name" value="Phosphatidylinositol (PI) phosphodiesterase"/>
    <property type="match status" value="1"/>
</dbReference>
<dbReference type="Gene3D" id="3.30.1120.10">
    <property type="match status" value="1"/>
</dbReference>
<dbReference type="Pfam" id="PF00884">
    <property type="entry name" value="Sulfatase"/>
    <property type="match status" value="1"/>
</dbReference>
<dbReference type="SUPFAM" id="SSF53649">
    <property type="entry name" value="Alkaline phosphatase-like"/>
    <property type="match status" value="1"/>
</dbReference>
<name>A0ABW5VCJ4_9FLAO</name>
<dbReference type="Proteomes" id="UP001597532">
    <property type="component" value="Unassembled WGS sequence"/>
</dbReference>
<organism evidence="2 3">
    <name type="scientific">Arenibacter antarcticus</name>
    <dbReference type="NCBI Taxonomy" id="2040469"/>
    <lineage>
        <taxon>Bacteria</taxon>
        <taxon>Pseudomonadati</taxon>
        <taxon>Bacteroidota</taxon>
        <taxon>Flavobacteriia</taxon>
        <taxon>Flavobacteriales</taxon>
        <taxon>Flavobacteriaceae</taxon>
        <taxon>Arenibacter</taxon>
    </lineage>
</organism>
<reference evidence="3" key="1">
    <citation type="journal article" date="2019" name="Int. J. Syst. Evol. Microbiol.">
        <title>The Global Catalogue of Microorganisms (GCM) 10K type strain sequencing project: providing services to taxonomists for standard genome sequencing and annotation.</title>
        <authorList>
            <consortium name="The Broad Institute Genomics Platform"/>
            <consortium name="The Broad Institute Genome Sequencing Center for Infectious Disease"/>
            <person name="Wu L."/>
            <person name="Ma J."/>
        </authorList>
    </citation>
    <scope>NUCLEOTIDE SEQUENCE [LARGE SCALE GENOMIC DNA]</scope>
    <source>
        <strain evidence="3">KCTC 52924</strain>
    </source>
</reference>
<dbReference type="RefSeq" id="WP_251807990.1">
    <property type="nucleotide sequence ID" value="NZ_CP166679.1"/>
</dbReference>
<dbReference type="EMBL" id="JBHUOK010000021">
    <property type="protein sequence ID" value="MFD2789273.1"/>
    <property type="molecule type" value="Genomic_DNA"/>
</dbReference>
<dbReference type="CDD" id="cd16145">
    <property type="entry name" value="ARS_like"/>
    <property type="match status" value="1"/>
</dbReference>
<dbReference type="PROSITE" id="PS51704">
    <property type="entry name" value="GP_PDE"/>
    <property type="match status" value="1"/>
</dbReference>
<evidence type="ECO:0000313" key="2">
    <source>
        <dbReference type="EMBL" id="MFD2789273.1"/>
    </source>
</evidence>
<dbReference type="InterPro" id="IPR017946">
    <property type="entry name" value="PLC-like_Pdiesterase_TIM-brl"/>
</dbReference>